<evidence type="ECO:0000256" key="4">
    <source>
        <dbReference type="RuleBase" id="RU361187"/>
    </source>
</evidence>
<keyword evidence="3 4" id="KW-0326">Glycosidase</keyword>
<dbReference type="SUPFAM" id="SSF49899">
    <property type="entry name" value="Concanavalin A-like lectins/glucanases"/>
    <property type="match status" value="1"/>
</dbReference>
<keyword evidence="7" id="KW-1185">Reference proteome</keyword>
<dbReference type="PANTHER" id="PTHR42812">
    <property type="entry name" value="BETA-XYLOSIDASE"/>
    <property type="match status" value="1"/>
</dbReference>
<sequence>MNPVLAGSHPDPSICRVGADYYLVTSSFAYFPAVPVHHSRDLLTWELIGHVVTDPAHLRCGESDFADTDCSDGVWAPTIRHHEGVFYVVLALARQRRGAATVLFTATDPRGPWSAPVQLEADGIDPSLFIDDDGTCWFAAARDATVQTATGPAEIYVRRLDLQSLSLVGPETVIWHGAMAGAWAEAPHLTKRDGVYHLLAAEGGTERRHSVTAARAEVVTGPWRTDPRSPLLTHRHLSPDHPVQNVGHADLVDDEEGRTWAVVLGVRPVRGVHTLGREIFLVPVDWSPDGPVFAPGTGMVTGVAPDTAAAAAVTAAAASPTSGATSVDGAWSSIALSGREVFSLRGPLDVRPEPGGAAALPVVPATLSAATGTPGFLGWPQRDLHFQAEIRCRAANLPTMTRAGLALFVTPRVWAAAVVETGDDGTVRFQIDTGDDIDSSPGGDLVEGVGEDLDGGPGSGVAVHQMVDVDGDHVVIRVDGDEEAYRFSWTLAAPEDHTQGRGGRHEVWRPLGVVPRRALSNEVAGDFLGVHLGPYASGCEGAAFVVDRFRYRATGAMRTEIVPAVPAVPVVSTQR</sequence>
<dbReference type="InterPro" id="IPR051795">
    <property type="entry name" value="Glycosyl_Hydrlase_43"/>
</dbReference>
<reference evidence="6 7" key="1">
    <citation type="submission" date="2024-07" db="EMBL/GenBank/DDBJ databases">
        <authorList>
            <person name="Thanompreechachai J."/>
            <person name="Duangmal K."/>
        </authorList>
    </citation>
    <scope>NUCLEOTIDE SEQUENCE [LARGE SCALE GENOMIC DNA]</scope>
    <source>
        <strain evidence="6 7">TBRC 1896</strain>
    </source>
</reference>
<dbReference type="EMBL" id="JBGGTQ010000007">
    <property type="protein sequence ID" value="MEZ0493640.1"/>
    <property type="molecule type" value="Genomic_DNA"/>
</dbReference>
<evidence type="ECO:0000259" key="5">
    <source>
        <dbReference type="Pfam" id="PF17851"/>
    </source>
</evidence>
<evidence type="ECO:0000256" key="3">
    <source>
        <dbReference type="ARBA" id="ARBA00023295"/>
    </source>
</evidence>
<dbReference type="InterPro" id="IPR013320">
    <property type="entry name" value="ConA-like_dom_sf"/>
</dbReference>
<dbReference type="Pfam" id="PF04616">
    <property type="entry name" value="Glyco_hydro_43"/>
    <property type="match status" value="1"/>
</dbReference>
<protein>
    <submittedName>
        <fullName evidence="6">Family 43 glycosylhydrolase</fullName>
    </submittedName>
</protein>
<evidence type="ECO:0000313" key="6">
    <source>
        <dbReference type="EMBL" id="MEZ0493640.1"/>
    </source>
</evidence>
<dbReference type="RefSeq" id="WP_370719879.1">
    <property type="nucleotide sequence ID" value="NZ_JBGGTQ010000007.1"/>
</dbReference>
<feature type="domain" description="Beta-xylosidase C-terminal Concanavalin A-like" evidence="5">
    <location>
        <begin position="371"/>
        <end position="551"/>
    </location>
</feature>
<keyword evidence="2 4" id="KW-0378">Hydrolase</keyword>
<dbReference type="Gene3D" id="2.115.10.20">
    <property type="entry name" value="Glycosyl hydrolase domain, family 43"/>
    <property type="match status" value="1"/>
</dbReference>
<evidence type="ECO:0000313" key="7">
    <source>
        <dbReference type="Proteomes" id="UP001566476"/>
    </source>
</evidence>
<dbReference type="Proteomes" id="UP001566476">
    <property type="component" value="Unassembled WGS sequence"/>
</dbReference>
<accession>A0ABV4I4L9</accession>
<dbReference type="InterPro" id="IPR041542">
    <property type="entry name" value="GH43_C2"/>
</dbReference>
<name>A0ABV4I4L9_9ACTN</name>
<gene>
    <name evidence="6" type="ORF">AB2L28_15480</name>
</gene>
<organism evidence="6 7">
    <name type="scientific">Kineococcus mangrovi</name>
    <dbReference type="NCBI Taxonomy" id="1660183"/>
    <lineage>
        <taxon>Bacteria</taxon>
        <taxon>Bacillati</taxon>
        <taxon>Actinomycetota</taxon>
        <taxon>Actinomycetes</taxon>
        <taxon>Kineosporiales</taxon>
        <taxon>Kineosporiaceae</taxon>
        <taxon>Kineococcus</taxon>
    </lineage>
</organism>
<dbReference type="Pfam" id="PF17851">
    <property type="entry name" value="GH43_C2"/>
    <property type="match status" value="1"/>
</dbReference>
<dbReference type="SUPFAM" id="SSF75005">
    <property type="entry name" value="Arabinanase/levansucrase/invertase"/>
    <property type="match status" value="1"/>
</dbReference>
<dbReference type="CDD" id="cd18617">
    <property type="entry name" value="GH43_XynB-like"/>
    <property type="match status" value="1"/>
</dbReference>
<dbReference type="InterPro" id="IPR023296">
    <property type="entry name" value="Glyco_hydro_beta-prop_sf"/>
</dbReference>
<evidence type="ECO:0000256" key="2">
    <source>
        <dbReference type="ARBA" id="ARBA00022801"/>
    </source>
</evidence>
<dbReference type="InterPro" id="IPR006710">
    <property type="entry name" value="Glyco_hydro_43"/>
</dbReference>
<dbReference type="Gene3D" id="2.60.120.200">
    <property type="match status" value="1"/>
</dbReference>
<evidence type="ECO:0000256" key="1">
    <source>
        <dbReference type="ARBA" id="ARBA00009865"/>
    </source>
</evidence>
<comment type="caution">
    <text evidence="6">The sequence shown here is derived from an EMBL/GenBank/DDBJ whole genome shotgun (WGS) entry which is preliminary data.</text>
</comment>
<proteinExistence type="inferred from homology"/>
<comment type="similarity">
    <text evidence="1 4">Belongs to the glycosyl hydrolase 43 family.</text>
</comment>
<dbReference type="PANTHER" id="PTHR42812:SF5">
    <property type="entry name" value="ENDO-ARABINASE"/>
    <property type="match status" value="1"/>
</dbReference>